<sequence length="132" mass="14683">MKANLVLFFLVMSPQQELEQEELPLKKAVPEPNPDEGPPQQPPLEPGMALTPDMDQADDDHAEDDEADGEEVLEDFDQAAFQALDRQLDALDRALDTIEERNDDLHHQMKDLLGSNGHSRRQDPPNGSSSAT</sequence>
<evidence type="ECO:0000256" key="1">
    <source>
        <dbReference type="SAM" id="MobiDB-lite"/>
    </source>
</evidence>
<dbReference type="EMBL" id="VCGU01000011">
    <property type="protein sequence ID" value="TRY67628.1"/>
    <property type="molecule type" value="Genomic_DNA"/>
</dbReference>
<feature type="compositionally biased region" description="Acidic residues" evidence="1">
    <location>
        <begin position="55"/>
        <end position="69"/>
    </location>
</feature>
<evidence type="ECO:0000313" key="2">
    <source>
        <dbReference type="EMBL" id="TRY67628.1"/>
    </source>
</evidence>
<dbReference type="Pfam" id="PF03670">
    <property type="entry name" value="UPF0184"/>
    <property type="match status" value="1"/>
</dbReference>
<dbReference type="AlphaFoldDB" id="A0A553NQB6"/>
<organism evidence="2 3">
    <name type="scientific">Tigriopus californicus</name>
    <name type="common">Marine copepod</name>
    <dbReference type="NCBI Taxonomy" id="6832"/>
    <lineage>
        <taxon>Eukaryota</taxon>
        <taxon>Metazoa</taxon>
        <taxon>Ecdysozoa</taxon>
        <taxon>Arthropoda</taxon>
        <taxon>Crustacea</taxon>
        <taxon>Multicrustacea</taxon>
        <taxon>Hexanauplia</taxon>
        <taxon>Copepoda</taxon>
        <taxon>Harpacticoida</taxon>
        <taxon>Harpacticidae</taxon>
        <taxon>Tigriopus</taxon>
    </lineage>
</organism>
<feature type="region of interest" description="Disordered" evidence="1">
    <location>
        <begin position="102"/>
        <end position="132"/>
    </location>
</feature>
<evidence type="ECO:0000313" key="3">
    <source>
        <dbReference type="Proteomes" id="UP000318571"/>
    </source>
</evidence>
<accession>A0A553NQB6</accession>
<gene>
    <name evidence="2" type="ORF">TCAL_14687</name>
</gene>
<feature type="region of interest" description="Disordered" evidence="1">
    <location>
        <begin position="17"/>
        <end position="69"/>
    </location>
</feature>
<reference evidence="2 3" key="1">
    <citation type="journal article" date="2018" name="Nat. Ecol. Evol.">
        <title>Genomic signatures of mitonuclear coevolution across populations of Tigriopus californicus.</title>
        <authorList>
            <person name="Barreto F.S."/>
            <person name="Watson E.T."/>
            <person name="Lima T.G."/>
            <person name="Willett C.S."/>
            <person name="Edmands S."/>
            <person name="Li W."/>
            <person name="Burton R.S."/>
        </authorList>
    </citation>
    <scope>NUCLEOTIDE SEQUENCE [LARGE SCALE GENOMIC DNA]</scope>
    <source>
        <strain evidence="2 3">San Diego</strain>
    </source>
</reference>
<dbReference type="Proteomes" id="UP000318571">
    <property type="component" value="Chromosome 4"/>
</dbReference>
<keyword evidence="3" id="KW-1185">Reference proteome</keyword>
<comment type="caution">
    <text evidence="2">The sequence shown here is derived from an EMBL/GenBank/DDBJ whole genome shotgun (WGS) entry which is preliminary data.</text>
</comment>
<proteinExistence type="predicted"/>
<protein>
    <submittedName>
        <fullName evidence="2">Uncharacterized protein</fullName>
    </submittedName>
</protein>
<feature type="compositionally biased region" description="Pro residues" evidence="1">
    <location>
        <begin position="31"/>
        <end position="45"/>
    </location>
</feature>
<name>A0A553NQB6_TIGCA</name>